<keyword evidence="1" id="KW-0812">Transmembrane</keyword>
<feature type="transmembrane region" description="Helical" evidence="1">
    <location>
        <begin position="73"/>
        <end position="96"/>
    </location>
</feature>
<sequence>MTIGDNATINYGAITPAPVRTKVVTLGSRFTFAVVTLLGILASIAQVTGISVLGEATLYDYRRAPTEEVQLPMSVLLIMAISALLILGPWVLVATLKSHKFLPVGRRSILEWRKGRLLRTRPSGVCPDCAGNLFLKSVVTGQKPVDKTKSDGTKYVEHEDITERLLVCRNNPKVHRFVFDITKMRG</sequence>
<dbReference type="AlphaFoldDB" id="A0A8A4ZIP2"/>
<name>A0A8A4ZIP2_9MICO</name>
<organism evidence="2 3">
    <name type="scientific">Pengzhenrongella sicca</name>
    <dbReference type="NCBI Taxonomy" id="2819238"/>
    <lineage>
        <taxon>Bacteria</taxon>
        <taxon>Bacillati</taxon>
        <taxon>Actinomycetota</taxon>
        <taxon>Actinomycetes</taxon>
        <taxon>Micrococcales</taxon>
        <taxon>Pengzhenrongella</taxon>
    </lineage>
</organism>
<evidence type="ECO:0000313" key="3">
    <source>
        <dbReference type="Proteomes" id="UP000663937"/>
    </source>
</evidence>
<dbReference type="RefSeq" id="WP_227425258.1">
    <property type="nucleotide sequence ID" value="NZ_CP071868.1"/>
</dbReference>
<feature type="transmembrane region" description="Helical" evidence="1">
    <location>
        <begin position="30"/>
        <end position="53"/>
    </location>
</feature>
<dbReference type="Proteomes" id="UP000663937">
    <property type="component" value="Chromosome"/>
</dbReference>
<dbReference type="KEGG" id="psic:J4E96_08135"/>
<dbReference type="EMBL" id="CP071868">
    <property type="protein sequence ID" value="QTE30883.1"/>
    <property type="molecule type" value="Genomic_DNA"/>
</dbReference>
<keyword evidence="1" id="KW-1133">Transmembrane helix</keyword>
<reference evidence="2" key="1">
    <citation type="submission" date="2021-03" db="EMBL/GenBank/DDBJ databases">
        <title>Pengzhenrongella sicca gen. nov., sp. nov., a new member of suborder Micrococcineae isolated from High-Arctic tundra soil.</title>
        <authorList>
            <person name="Peng F."/>
        </authorList>
    </citation>
    <scope>NUCLEOTIDE SEQUENCE</scope>
    <source>
        <strain evidence="2">LRZ-2</strain>
    </source>
</reference>
<evidence type="ECO:0000313" key="2">
    <source>
        <dbReference type="EMBL" id="QTE30883.1"/>
    </source>
</evidence>
<evidence type="ECO:0000256" key="1">
    <source>
        <dbReference type="SAM" id="Phobius"/>
    </source>
</evidence>
<protein>
    <submittedName>
        <fullName evidence="2">Uncharacterized protein</fullName>
    </submittedName>
</protein>
<keyword evidence="1" id="KW-0472">Membrane</keyword>
<proteinExistence type="predicted"/>
<accession>A0A8A4ZIP2</accession>
<gene>
    <name evidence="2" type="ORF">J4E96_08135</name>
</gene>
<keyword evidence="3" id="KW-1185">Reference proteome</keyword>